<keyword evidence="2" id="KW-1185">Reference proteome</keyword>
<reference evidence="1" key="1">
    <citation type="submission" date="2021-06" db="EMBL/GenBank/DDBJ databases">
        <authorList>
            <person name="Kallberg Y."/>
            <person name="Tangrot J."/>
            <person name="Rosling A."/>
        </authorList>
    </citation>
    <scope>NUCLEOTIDE SEQUENCE</scope>
    <source>
        <strain evidence="1">FL130A</strain>
    </source>
</reference>
<organism evidence="1 2">
    <name type="scientific">Ambispora leptoticha</name>
    <dbReference type="NCBI Taxonomy" id="144679"/>
    <lineage>
        <taxon>Eukaryota</taxon>
        <taxon>Fungi</taxon>
        <taxon>Fungi incertae sedis</taxon>
        <taxon>Mucoromycota</taxon>
        <taxon>Glomeromycotina</taxon>
        <taxon>Glomeromycetes</taxon>
        <taxon>Archaeosporales</taxon>
        <taxon>Ambisporaceae</taxon>
        <taxon>Ambispora</taxon>
    </lineage>
</organism>
<dbReference type="EMBL" id="CAJVPS010000706">
    <property type="protein sequence ID" value="CAG8504260.1"/>
    <property type="molecule type" value="Genomic_DNA"/>
</dbReference>
<evidence type="ECO:0000313" key="1">
    <source>
        <dbReference type="EMBL" id="CAG8504260.1"/>
    </source>
</evidence>
<comment type="caution">
    <text evidence="1">The sequence shown here is derived from an EMBL/GenBank/DDBJ whole genome shotgun (WGS) entry which is preliminary data.</text>
</comment>
<sequence>MNKQSKNQKKELSPMKLYLMNMNEIIKHELFRNIGHLSMT</sequence>
<dbReference type="AlphaFoldDB" id="A0A9N8ZR29"/>
<accession>A0A9N8ZR29</accession>
<evidence type="ECO:0000313" key="2">
    <source>
        <dbReference type="Proteomes" id="UP000789508"/>
    </source>
</evidence>
<name>A0A9N8ZR29_9GLOM</name>
<dbReference type="OrthoDB" id="10419550at2759"/>
<dbReference type="Proteomes" id="UP000789508">
    <property type="component" value="Unassembled WGS sequence"/>
</dbReference>
<gene>
    <name evidence="1" type="ORF">ALEPTO_LOCUS3643</name>
</gene>
<protein>
    <submittedName>
        <fullName evidence="1">11491_t:CDS:1</fullName>
    </submittedName>
</protein>
<proteinExistence type="predicted"/>